<dbReference type="EnsemblPlants" id="AET3Gv20704700.6">
    <property type="protein sequence ID" value="AET3Gv20704700.6"/>
    <property type="gene ID" value="AET3Gv20704700"/>
</dbReference>
<protein>
    <submittedName>
        <fullName evidence="1">Uncharacterized protein</fullName>
    </submittedName>
</protein>
<sequence>MLLCTSHAFSYKFSFLQHIESCIALCAYMLLHYFGVSNDIHAATDFASLAPGVCCWHHCCWTAVGLPLLTRMDLPLGV</sequence>
<evidence type="ECO:0000313" key="2">
    <source>
        <dbReference type="Proteomes" id="UP000015105"/>
    </source>
</evidence>
<reference evidence="1" key="4">
    <citation type="submission" date="2019-03" db="UniProtKB">
        <authorList>
            <consortium name="EnsemblPlants"/>
        </authorList>
    </citation>
    <scope>IDENTIFICATION</scope>
</reference>
<name>A0A453FKF2_AEGTS</name>
<accession>A0A453FKF2</accession>
<reference evidence="1" key="3">
    <citation type="journal article" date="2017" name="Nature">
        <title>Genome sequence of the progenitor of the wheat D genome Aegilops tauschii.</title>
        <authorList>
            <person name="Luo M.C."/>
            <person name="Gu Y.Q."/>
            <person name="Puiu D."/>
            <person name="Wang H."/>
            <person name="Twardziok S.O."/>
            <person name="Deal K.R."/>
            <person name="Huo N."/>
            <person name="Zhu T."/>
            <person name="Wang L."/>
            <person name="Wang Y."/>
            <person name="McGuire P.E."/>
            <person name="Liu S."/>
            <person name="Long H."/>
            <person name="Ramasamy R.K."/>
            <person name="Rodriguez J.C."/>
            <person name="Van S.L."/>
            <person name="Yuan L."/>
            <person name="Wang Z."/>
            <person name="Xia Z."/>
            <person name="Xiao L."/>
            <person name="Anderson O.D."/>
            <person name="Ouyang S."/>
            <person name="Liang Y."/>
            <person name="Zimin A.V."/>
            <person name="Pertea G."/>
            <person name="Qi P."/>
            <person name="Bennetzen J.L."/>
            <person name="Dai X."/>
            <person name="Dawson M.W."/>
            <person name="Muller H.G."/>
            <person name="Kugler K."/>
            <person name="Rivarola-Duarte L."/>
            <person name="Spannagl M."/>
            <person name="Mayer K.F.X."/>
            <person name="Lu F.H."/>
            <person name="Bevan M.W."/>
            <person name="Leroy P."/>
            <person name="Li P."/>
            <person name="You F.M."/>
            <person name="Sun Q."/>
            <person name="Liu Z."/>
            <person name="Lyons E."/>
            <person name="Wicker T."/>
            <person name="Salzberg S.L."/>
            <person name="Devos K.M."/>
            <person name="Dvorak J."/>
        </authorList>
    </citation>
    <scope>NUCLEOTIDE SEQUENCE [LARGE SCALE GENOMIC DNA]</scope>
    <source>
        <strain evidence="1">cv. AL8/78</strain>
    </source>
</reference>
<keyword evidence="2" id="KW-1185">Reference proteome</keyword>
<reference evidence="2" key="2">
    <citation type="journal article" date="2017" name="Nat. Plants">
        <title>The Aegilops tauschii genome reveals multiple impacts of transposons.</title>
        <authorList>
            <person name="Zhao G."/>
            <person name="Zou C."/>
            <person name="Li K."/>
            <person name="Wang K."/>
            <person name="Li T."/>
            <person name="Gao L."/>
            <person name="Zhang X."/>
            <person name="Wang H."/>
            <person name="Yang Z."/>
            <person name="Liu X."/>
            <person name="Jiang W."/>
            <person name="Mao L."/>
            <person name="Kong X."/>
            <person name="Jiao Y."/>
            <person name="Jia J."/>
        </authorList>
    </citation>
    <scope>NUCLEOTIDE SEQUENCE [LARGE SCALE GENOMIC DNA]</scope>
    <source>
        <strain evidence="2">cv. AL8/78</strain>
    </source>
</reference>
<organism evidence="1 2">
    <name type="scientific">Aegilops tauschii subsp. strangulata</name>
    <name type="common">Goatgrass</name>
    <dbReference type="NCBI Taxonomy" id="200361"/>
    <lineage>
        <taxon>Eukaryota</taxon>
        <taxon>Viridiplantae</taxon>
        <taxon>Streptophyta</taxon>
        <taxon>Embryophyta</taxon>
        <taxon>Tracheophyta</taxon>
        <taxon>Spermatophyta</taxon>
        <taxon>Magnoliopsida</taxon>
        <taxon>Liliopsida</taxon>
        <taxon>Poales</taxon>
        <taxon>Poaceae</taxon>
        <taxon>BOP clade</taxon>
        <taxon>Pooideae</taxon>
        <taxon>Triticodae</taxon>
        <taxon>Triticeae</taxon>
        <taxon>Triticinae</taxon>
        <taxon>Aegilops</taxon>
    </lineage>
</organism>
<dbReference type="Proteomes" id="UP000015105">
    <property type="component" value="Chromosome 3D"/>
</dbReference>
<evidence type="ECO:0000313" key="1">
    <source>
        <dbReference type="EnsemblPlants" id="AET3Gv20704700.6"/>
    </source>
</evidence>
<reference evidence="2" key="1">
    <citation type="journal article" date="2014" name="Science">
        <title>Ancient hybridizations among the ancestral genomes of bread wheat.</title>
        <authorList>
            <consortium name="International Wheat Genome Sequencing Consortium,"/>
            <person name="Marcussen T."/>
            <person name="Sandve S.R."/>
            <person name="Heier L."/>
            <person name="Spannagl M."/>
            <person name="Pfeifer M."/>
            <person name="Jakobsen K.S."/>
            <person name="Wulff B.B."/>
            <person name="Steuernagel B."/>
            <person name="Mayer K.F."/>
            <person name="Olsen O.A."/>
        </authorList>
    </citation>
    <scope>NUCLEOTIDE SEQUENCE [LARGE SCALE GENOMIC DNA]</scope>
    <source>
        <strain evidence="2">cv. AL8/78</strain>
    </source>
</reference>
<proteinExistence type="predicted"/>
<dbReference type="AlphaFoldDB" id="A0A453FKF2"/>
<dbReference type="Gramene" id="AET3Gv20704700.6">
    <property type="protein sequence ID" value="AET3Gv20704700.6"/>
    <property type="gene ID" value="AET3Gv20704700"/>
</dbReference>
<reference evidence="1" key="5">
    <citation type="journal article" date="2021" name="G3 (Bethesda)">
        <title>Aegilops tauschii genome assembly Aet v5.0 features greater sequence contiguity and improved annotation.</title>
        <authorList>
            <person name="Wang L."/>
            <person name="Zhu T."/>
            <person name="Rodriguez J.C."/>
            <person name="Deal K.R."/>
            <person name="Dubcovsky J."/>
            <person name="McGuire P.E."/>
            <person name="Lux T."/>
            <person name="Spannagl M."/>
            <person name="Mayer K.F.X."/>
            <person name="Baldrich P."/>
            <person name="Meyers B.C."/>
            <person name="Huo N."/>
            <person name="Gu Y.Q."/>
            <person name="Zhou H."/>
            <person name="Devos K.M."/>
            <person name="Bennetzen J.L."/>
            <person name="Unver T."/>
            <person name="Budak H."/>
            <person name="Gulick P.J."/>
            <person name="Galiba G."/>
            <person name="Kalapos B."/>
            <person name="Nelson D.R."/>
            <person name="Li P."/>
            <person name="You F.M."/>
            <person name="Luo M.C."/>
            <person name="Dvorak J."/>
        </authorList>
    </citation>
    <scope>NUCLEOTIDE SEQUENCE [LARGE SCALE GENOMIC DNA]</scope>
    <source>
        <strain evidence="1">cv. AL8/78</strain>
    </source>
</reference>